<dbReference type="Proteomes" id="UP000294847">
    <property type="component" value="Chromosome 4"/>
</dbReference>
<evidence type="ECO:0000313" key="1">
    <source>
        <dbReference type="EMBL" id="QBZ60931.1"/>
    </source>
</evidence>
<evidence type="ECO:0000313" key="2">
    <source>
        <dbReference type="Proteomes" id="UP000294847"/>
    </source>
</evidence>
<gene>
    <name evidence="1" type="ORF">PoMZ_07875</name>
</gene>
<name>A0A4P7NG72_PYROR</name>
<sequence length="342" mass="36102">MPFKGFHHRVQDVLYQVCTWFNCEYETRKHVEEGFRRGSLEELLLGRNVENGAWYCASQGGALFQFLDRFFVDKLGRLLPLQSLCSSHFSVGYHVSVVIVVGLVAVVLELDLVTVVGRLLLPESRQRLLALAPTLNLGQPLHLDAGILDPDEDALGAEATAAQEVGPRAVHVPVSGGAPPNQGPEFGVLGVQPEGAGGHAPPALGGPLLGEVLEVAPPHVDGARVAVHAALVDLAQAPDAGMLVRQLPYAQPGAAPGAEGFEAALPVGVCEEVWGFGTGRKDSVLKTLQEPLSIDHLVYVMILTTGDAVAILGLGTEAGMGDHDKHGPDLVIADALERAAVH</sequence>
<reference evidence="1 2" key="1">
    <citation type="journal article" date="2019" name="Mol. Biol. Evol.">
        <title>Blast fungal genomes show frequent chromosomal changes, gene gains and losses, and effector gene turnover.</title>
        <authorList>
            <person name="Gomez Luciano L.B."/>
            <person name="Jason Tsai I."/>
            <person name="Chuma I."/>
            <person name="Tosa Y."/>
            <person name="Chen Y.H."/>
            <person name="Li J.Y."/>
            <person name="Li M.Y."/>
            <person name="Jade Lu M.Y."/>
            <person name="Nakayashiki H."/>
            <person name="Li W.H."/>
        </authorList>
    </citation>
    <scope>NUCLEOTIDE SEQUENCE [LARGE SCALE GENOMIC DNA]</scope>
    <source>
        <strain evidence="1">MZ5-1-6</strain>
    </source>
</reference>
<dbReference type="AlphaFoldDB" id="A0A4P7NG72"/>
<organism evidence="1 2">
    <name type="scientific">Pyricularia oryzae</name>
    <name type="common">Rice blast fungus</name>
    <name type="synonym">Magnaporthe oryzae</name>
    <dbReference type="NCBI Taxonomy" id="318829"/>
    <lineage>
        <taxon>Eukaryota</taxon>
        <taxon>Fungi</taxon>
        <taxon>Dikarya</taxon>
        <taxon>Ascomycota</taxon>
        <taxon>Pezizomycotina</taxon>
        <taxon>Sordariomycetes</taxon>
        <taxon>Sordariomycetidae</taxon>
        <taxon>Magnaporthales</taxon>
        <taxon>Pyriculariaceae</taxon>
        <taxon>Pyricularia</taxon>
    </lineage>
</organism>
<accession>A0A4P7NG72</accession>
<proteinExistence type="predicted"/>
<protein>
    <submittedName>
        <fullName evidence="1">Uncharacterized protein</fullName>
    </submittedName>
</protein>
<dbReference type="EMBL" id="CP034207">
    <property type="protein sequence ID" value="QBZ60931.1"/>
    <property type="molecule type" value="Genomic_DNA"/>
</dbReference>